<dbReference type="PANTHER" id="PTHR24093">
    <property type="entry name" value="CATION TRANSPORTING ATPASE"/>
    <property type="match status" value="1"/>
</dbReference>
<protein>
    <submittedName>
        <fullName evidence="2">Uncharacterized protein</fullName>
    </submittedName>
</protein>
<accession>A0AAV0Z153</accession>
<gene>
    <name evidence="2" type="ORF">VFH_I475680</name>
</gene>
<dbReference type="Proteomes" id="UP001157006">
    <property type="component" value="Chromosome 1L"/>
</dbReference>
<evidence type="ECO:0000313" key="3">
    <source>
        <dbReference type="Proteomes" id="UP001157006"/>
    </source>
</evidence>
<evidence type="ECO:0000313" key="2">
    <source>
        <dbReference type="EMBL" id="CAI8591184.1"/>
    </source>
</evidence>
<dbReference type="Pfam" id="PF13246">
    <property type="entry name" value="Cation_ATPase"/>
    <property type="match status" value="1"/>
</dbReference>
<dbReference type="SUPFAM" id="SSF81660">
    <property type="entry name" value="Metal cation-transporting ATPase, ATP-binding domain N"/>
    <property type="match status" value="1"/>
</dbReference>
<keyword evidence="3" id="KW-1185">Reference proteome</keyword>
<proteinExistence type="predicted"/>
<organism evidence="2 3">
    <name type="scientific">Vicia faba</name>
    <name type="common">Broad bean</name>
    <name type="synonym">Faba vulgaris</name>
    <dbReference type="NCBI Taxonomy" id="3906"/>
    <lineage>
        <taxon>Eukaryota</taxon>
        <taxon>Viridiplantae</taxon>
        <taxon>Streptophyta</taxon>
        <taxon>Embryophyta</taxon>
        <taxon>Tracheophyta</taxon>
        <taxon>Spermatophyta</taxon>
        <taxon>Magnoliopsida</taxon>
        <taxon>eudicotyledons</taxon>
        <taxon>Gunneridae</taxon>
        <taxon>Pentapetalae</taxon>
        <taxon>rosids</taxon>
        <taxon>fabids</taxon>
        <taxon>Fabales</taxon>
        <taxon>Fabaceae</taxon>
        <taxon>Papilionoideae</taxon>
        <taxon>50 kb inversion clade</taxon>
        <taxon>NPAAA clade</taxon>
        <taxon>Hologalegina</taxon>
        <taxon>IRL clade</taxon>
        <taxon>Fabeae</taxon>
        <taxon>Vicia</taxon>
    </lineage>
</organism>
<keyword evidence="1" id="KW-0460">Magnesium</keyword>
<dbReference type="PANTHER" id="PTHR24093:SF434">
    <property type="entry name" value="CALCIUM-TRANSPORTING ATPASE 13, PLASMA MEMBRANE-TYPE-RELATED"/>
    <property type="match status" value="1"/>
</dbReference>
<evidence type="ECO:0000256" key="1">
    <source>
        <dbReference type="ARBA" id="ARBA00022842"/>
    </source>
</evidence>
<reference evidence="2 3" key="1">
    <citation type="submission" date="2023-01" db="EMBL/GenBank/DDBJ databases">
        <authorList>
            <person name="Kreplak J."/>
        </authorList>
    </citation>
    <scope>NUCLEOTIDE SEQUENCE [LARGE SCALE GENOMIC DNA]</scope>
</reference>
<name>A0AAV0Z153_VICFA</name>
<sequence length="143" mass="15631">MVLRMCSKYYDAYGIVKYLDNETMSKFESIIQGMAASSLRCIAFAYAEVDVQELGDERENSGIVVKDNGLTLLGLVGIKDPCRPGVKTAVEACHHAGVNVKMITVIVSAHTVNMFLKGKHEYHGLNQTTLIGSKYSALNNKTA</sequence>
<dbReference type="InterPro" id="IPR023214">
    <property type="entry name" value="HAD_sf"/>
</dbReference>
<dbReference type="GO" id="GO:0005886">
    <property type="term" value="C:plasma membrane"/>
    <property type="evidence" value="ECO:0007669"/>
    <property type="project" value="TreeGrafter"/>
</dbReference>
<dbReference type="GO" id="GO:0005388">
    <property type="term" value="F:P-type calcium transporter activity"/>
    <property type="evidence" value="ECO:0007669"/>
    <property type="project" value="TreeGrafter"/>
</dbReference>
<dbReference type="EMBL" id="OX451736">
    <property type="protein sequence ID" value="CAI8591184.1"/>
    <property type="molecule type" value="Genomic_DNA"/>
</dbReference>
<dbReference type="AlphaFoldDB" id="A0AAV0Z153"/>
<dbReference type="InterPro" id="IPR023299">
    <property type="entry name" value="ATPase_P-typ_cyto_dom_N"/>
</dbReference>
<dbReference type="Gene3D" id="3.40.1110.10">
    <property type="entry name" value="Calcium-transporting ATPase, cytoplasmic domain N"/>
    <property type="match status" value="1"/>
</dbReference>
<dbReference type="GO" id="GO:0000166">
    <property type="term" value="F:nucleotide binding"/>
    <property type="evidence" value="ECO:0007669"/>
    <property type="project" value="InterPro"/>
</dbReference>
<dbReference type="Gene3D" id="3.40.50.1000">
    <property type="entry name" value="HAD superfamily/HAD-like"/>
    <property type="match status" value="1"/>
</dbReference>